<organism evidence="1 2">
    <name type="scientific">Echinococcus multilocularis</name>
    <name type="common">Fox tapeworm</name>
    <dbReference type="NCBI Taxonomy" id="6211"/>
    <lineage>
        <taxon>Eukaryota</taxon>
        <taxon>Metazoa</taxon>
        <taxon>Spiralia</taxon>
        <taxon>Lophotrochozoa</taxon>
        <taxon>Platyhelminthes</taxon>
        <taxon>Cestoda</taxon>
        <taxon>Eucestoda</taxon>
        <taxon>Cyclophyllidea</taxon>
        <taxon>Taeniidae</taxon>
        <taxon>Echinococcus</taxon>
    </lineage>
</organism>
<dbReference type="AlphaFoldDB" id="A0A068YL59"/>
<dbReference type="Gene3D" id="3.90.190.10">
    <property type="entry name" value="Protein tyrosine phosphatase superfamily"/>
    <property type="match status" value="1"/>
</dbReference>
<dbReference type="OrthoDB" id="285418at2759"/>
<dbReference type="SUPFAM" id="SSF52799">
    <property type="entry name" value="(Phosphotyrosine protein) phosphatases II"/>
    <property type="match status" value="1"/>
</dbReference>
<dbReference type="Proteomes" id="UP000017246">
    <property type="component" value="Unassembled WGS sequence"/>
</dbReference>
<protein>
    <submittedName>
        <fullName evidence="1">Serine:threonine:tyrosine interacting</fullName>
    </submittedName>
</protein>
<accession>A0A068YL59</accession>
<reference evidence="1" key="1">
    <citation type="journal article" date="2013" name="Nature">
        <title>The genomes of four tapeworm species reveal adaptations to parasitism.</title>
        <authorList>
            <person name="Tsai I.J."/>
            <person name="Zarowiecki M."/>
            <person name="Holroyd N."/>
            <person name="Garciarrubio A."/>
            <person name="Sanchez-Flores A."/>
            <person name="Brooks K.L."/>
            <person name="Tracey A."/>
            <person name="Bobes R.J."/>
            <person name="Fragoso G."/>
            <person name="Sciutto E."/>
            <person name="Aslett M."/>
            <person name="Beasley H."/>
            <person name="Bennett H.M."/>
            <person name="Cai J."/>
            <person name="Camicia F."/>
            <person name="Clark R."/>
            <person name="Cucher M."/>
            <person name="De Silva N."/>
            <person name="Day T.A."/>
            <person name="Deplazes P."/>
            <person name="Estrada K."/>
            <person name="Fernandez C."/>
            <person name="Holland P.W."/>
            <person name="Hou J."/>
            <person name="Hu S."/>
            <person name="Huckvale T."/>
            <person name="Hung S.S."/>
            <person name="Kamenetzky L."/>
            <person name="Keane J.A."/>
            <person name="Kiss F."/>
            <person name="Koziol U."/>
            <person name="Lambert O."/>
            <person name="Liu K."/>
            <person name="Luo X."/>
            <person name="Luo Y."/>
            <person name="Macchiaroli N."/>
            <person name="Nichol S."/>
            <person name="Paps J."/>
            <person name="Parkinson J."/>
            <person name="Pouchkina-Stantcheva N."/>
            <person name="Riddiford N."/>
            <person name="Rosenzvit M."/>
            <person name="Salinas G."/>
            <person name="Wasmuth J.D."/>
            <person name="Zamanian M."/>
            <person name="Zheng Y."/>
            <person name="Cai X."/>
            <person name="Soberon X."/>
            <person name="Olson P.D."/>
            <person name="Laclette J.P."/>
            <person name="Brehm K."/>
            <person name="Berriman M."/>
            <person name="Garciarrubio A."/>
            <person name="Bobes R.J."/>
            <person name="Fragoso G."/>
            <person name="Sanchez-Flores A."/>
            <person name="Estrada K."/>
            <person name="Cevallos M.A."/>
            <person name="Morett E."/>
            <person name="Gonzalez V."/>
            <person name="Portillo T."/>
            <person name="Ochoa-Leyva A."/>
            <person name="Jose M.V."/>
            <person name="Sciutto E."/>
            <person name="Landa A."/>
            <person name="Jimenez L."/>
            <person name="Valdes V."/>
            <person name="Carrero J.C."/>
            <person name="Larralde C."/>
            <person name="Morales-Montor J."/>
            <person name="Limon-Lason J."/>
            <person name="Soberon X."/>
            <person name="Laclette J.P."/>
        </authorList>
    </citation>
    <scope>NUCLEOTIDE SEQUENCE [LARGE SCALE GENOMIC DNA]</scope>
</reference>
<name>A0A068YL59_ECHMU</name>
<evidence type="ECO:0000313" key="2">
    <source>
        <dbReference type="Proteomes" id="UP000017246"/>
    </source>
</evidence>
<proteinExistence type="predicted"/>
<dbReference type="InterPro" id="IPR029021">
    <property type="entry name" value="Prot-tyrosine_phosphatase-like"/>
</dbReference>
<gene>
    <name evidence="1" type="ORF">EmuJ_001059500</name>
</gene>
<dbReference type="EMBL" id="LN902842">
    <property type="protein sequence ID" value="CDS42875.1"/>
    <property type="molecule type" value="Genomic_DNA"/>
</dbReference>
<sequence length="143" mass="16325">MHTLPKTVVENLHITAKIVCYPKALERKETGEPLEAFYPDTYPVQPKSLDKLIEDAFKFLSTQMNRGGRVVIMTNEYSRVGSTLAMAYLIAGEGKSLKEAWATLRKAYLALRPRWEFLERLAAFEQKVKNLSDPAEITDEDFL</sequence>
<keyword evidence="2" id="KW-1185">Reference proteome</keyword>
<reference evidence="1" key="2">
    <citation type="submission" date="2015-11" db="EMBL/GenBank/DDBJ databases">
        <authorList>
            <person name="Zhang Y."/>
            <person name="Guo Z."/>
        </authorList>
    </citation>
    <scope>NUCLEOTIDE SEQUENCE</scope>
</reference>
<evidence type="ECO:0000313" key="1">
    <source>
        <dbReference type="EMBL" id="CDS42875.1"/>
    </source>
</evidence>
<dbReference type="STRING" id="6211.A0A068YL59"/>